<feature type="transmembrane region" description="Helical" evidence="2">
    <location>
        <begin position="93"/>
        <end position="111"/>
    </location>
</feature>
<evidence type="ECO:0000256" key="1">
    <source>
        <dbReference type="SAM" id="MobiDB-lite"/>
    </source>
</evidence>
<sequence length="156" mass="17915">MECCPFYGILLKTQFRSVCRRNRSECYTGHATLFRAERPFSRESNPNLYANPRLGRGAPTHKASKSKFSQYRGVKDYLAAPRVPRSPRRTPEIWPLMSAGPALIGSLTGVRRRLKFQTMAWNFRWKFSAGEVFVLPLTLGCFISVLMPRTFTASRY</sequence>
<keyword evidence="2" id="KW-1133">Transmembrane helix</keyword>
<comment type="caution">
    <text evidence="3">The sequence shown here is derived from an EMBL/GenBank/DDBJ whole genome shotgun (WGS) entry which is preliminary data.</text>
</comment>
<feature type="region of interest" description="Disordered" evidence="1">
    <location>
        <begin position="44"/>
        <end position="67"/>
    </location>
</feature>
<gene>
    <name evidence="3" type="ORF">EVAR_95790_1</name>
</gene>
<accession>A0A4C1W3R8</accession>
<dbReference type="AlphaFoldDB" id="A0A4C1W3R8"/>
<evidence type="ECO:0000313" key="3">
    <source>
        <dbReference type="EMBL" id="GBP45139.1"/>
    </source>
</evidence>
<reference evidence="3 4" key="1">
    <citation type="journal article" date="2019" name="Commun. Biol.">
        <title>The bagworm genome reveals a unique fibroin gene that provides high tensile strength.</title>
        <authorList>
            <person name="Kono N."/>
            <person name="Nakamura H."/>
            <person name="Ohtoshi R."/>
            <person name="Tomita M."/>
            <person name="Numata K."/>
            <person name="Arakawa K."/>
        </authorList>
    </citation>
    <scope>NUCLEOTIDE SEQUENCE [LARGE SCALE GENOMIC DNA]</scope>
</reference>
<evidence type="ECO:0000256" key="2">
    <source>
        <dbReference type="SAM" id="Phobius"/>
    </source>
</evidence>
<keyword evidence="2" id="KW-0472">Membrane</keyword>
<proteinExistence type="predicted"/>
<dbReference type="Proteomes" id="UP000299102">
    <property type="component" value="Unassembled WGS sequence"/>
</dbReference>
<feature type="transmembrane region" description="Helical" evidence="2">
    <location>
        <begin position="132"/>
        <end position="151"/>
    </location>
</feature>
<keyword evidence="4" id="KW-1185">Reference proteome</keyword>
<organism evidence="3 4">
    <name type="scientific">Eumeta variegata</name>
    <name type="common">Bagworm moth</name>
    <name type="synonym">Eumeta japonica</name>
    <dbReference type="NCBI Taxonomy" id="151549"/>
    <lineage>
        <taxon>Eukaryota</taxon>
        <taxon>Metazoa</taxon>
        <taxon>Ecdysozoa</taxon>
        <taxon>Arthropoda</taxon>
        <taxon>Hexapoda</taxon>
        <taxon>Insecta</taxon>
        <taxon>Pterygota</taxon>
        <taxon>Neoptera</taxon>
        <taxon>Endopterygota</taxon>
        <taxon>Lepidoptera</taxon>
        <taxon>Glossata</taxon>
        <taxon>Ditrysia</taxon>
        <taxon>Tineoidea</taxon>
        <taxon>Psychidae</taxon>
        <taxon>Oiketicinae</taxon>
        <taxon>Eumeta</taxon>
    </lineage>
</organism>
<keyword evidence="2" id="KW-0812">Transmembrane</keyword>
<protein>
    <submittedName>
        <fullName evidence="3">Uncharacterized protein</fullName>
    </submittedName>
</protein>
<dbReference type="EMBL" id="BGZK01000465">
    <property type="protein sequence ID" value="GBP45139.1"/>
    <property type="molecule type" value="Genomic_DNA"/>
</dbReference>
<evidence type="ECO:0000313" key="4">
    <source>
        <dbReference type="Proteomes" id="UP000299102"/>
    </source>
</evidence>
<name>A0A4C1W3R8_EUMVA</name>